<evidence type="ECO:0000256" key="10">
    <source>
        <dbReference type="HAMAP-Rule" id="MF_00033"/>
    </source>
</evidence>
<comment type="function">
    <text evidence="10">Cell wall formation. Catalyzes the transfer of a GlcNAc subunit on undecaprenyl-pyrophosphoryl-MurNAc-pentapeptide (lipid intermediate I) to form undecaprenyl-pyrophosphoryl-MurNAc-(pentapeptide)GlcNAc (lipid intermediate II).</text>
</comment>
<dbReference type="KEGG" id="fro:AALO17_17240"/>
<dbReference type="GO" id="GO:0051991">
    <property type="term" value="F:UDP-N-acetyl-D-glucosamine:N-acetylmuramoyl-L-alanyl-D-glutamyl-meso-2,6-diaminopimelyl-D-alanyl-D-alanine-diphosphoundecaprenol 4-beta-N-acetylglucosaminlytransferase activity"/>
    <property type="evidence" value="ECO:0007669"/>
    <property type="project" value="RHEA"/>
</dbReference>
<feature type="binding site" evidence="10">
    <location>
        <position position="290"/>
    </location>
    <ligand>
        <name>UDP-N-acetyl-alpha-D-glucosamine</name>
        <dbReference type="ChEBI" id="CHEBI:57705"/>
    </ligand>
</feature>
<dbReference type="GO" id="GO:0071555">
    <property type="term" value="P:cell wall organization"/>
    <property type="evidence" value="ECO:0007669"/>
    <property type="project" value="UniProtKB-KW"/>
</dbReference>
<dbReference type="Proteomes" id="UP000069771">
    <property type="component" value="Chromosome"/>
</dbReference>
<dbReference type="GO" id="GO:0005975">
    <property type="term" value="P:carbohydrate metabolic process"/>
    <property type="evidence" value="ECO:0007669"/>
    <property type="project" value="InterPro"/>
</dbReference>
<dbReference type="GO" id="GO:0009252">
    <property type="term" value="P:peptidoglycan biosynthetic process"/>
    <property type="evidence" value="ECO:0007669"/>
    <property type="project" value="UniProtKB-UniRule"/>
</dbReference>
<evidence type="ECO:0000256" key="9">
    <source>
        <dbReference type="ARBA" id="ARBA00023316"/>
    </source>
</evidence>
<evidence type="ECO:0000256" key="2">
    <source>
        <dbReference type="ARBA" id="ARBA00022618"/>
    </source>
</evidence>
<proteinExistence type="inferred from homology"/>
<sequence length="363" mass="38533">MKRICIAAGGTGGHIYPALALAQSAMEQDPDTRILFIGNADRMEARIVPEAGFDFAALDTHGLEGSLLDKVKAAISLMRAIPKAGAILDEFRPDIVVGFGGYVSAPVLRAAHARHIPVMMHEQNSIAGKANKVTAGCADEIVTCYEKAGEQFPARKVKLLGNPRGSVAASAVGDRQVLESLGLDPSKKTILVMMGSLGSTTMNDIMQQVLDRPVEGLQFLFVTGRGNEDAGRAFEGRPDVKVVPYVDTLAIYPFISGMICRAGATTIAELTARGIPAILVPSPYVAGNHQFYNASVLKDAGAAQLVEEKTLLENPEVLRDTIRGFFGSPMILESAATNAARLGKPQAAADMLQDMRILCGGSR</sequence>
<dbReference type="PANTHER" id="PTHR21015:SF22">
    <property type="entry name" value="GLYCOSYLTRANSFERASE"/>
    <property type="match status" value="1"/>
</dbReference>
<dbReference type="STRING" id="1702221.AALO17_17240"/>
<dbReference type="NCBIfam" id="TIGR01133">
    <property type="entry name" value="murG"/>
    <property type="match status" value="1"/>
</dbReference>
<name>A0A140DW31_9FIRM</name>
<dbReference type="CDD" id="cd03785">
    <property type="entry name" value="GT28_MurG"/>
    <property type="match status" value="1"/>
</dbReference>
<dbReference type="EMBL" id="CP011391">
    <property type="protein sequence ID" value="AMK54858.1"/>
    <property type="molecule type" value="Genomic_DNA"/>
</dbReference>
<evidence type="ECO:0000256" key="3">
    <source>
        <dbReference type="ARBA" id="ARBA00022676"/>
    </source>
</evidence>
<dbReference type="UniPathway" id="UPA00219"/>
<evidence type="ECO:0000259" key="12">
    <source>
        <dbReference type="Pfam" id="PF04101"/>
    </source>
</evidence>
<dbReference type="Pfam" id="PF03033">
    <property type="entry name" value="Glyco_transf_28"/>
    <property type="match status" value="1"/>
</dbReference>
<keyword evidence="3 10" id="KW-0328">Glycosyltransferase</keyword>
<dbReference type="PANTHER" id="PTHR21015">
    <property type="entry name" value="UDP-N-ACETYLGLUCOSAMINE--N-ACETYLMURAMYL-(PENTAPEPTIDE) PYROPHOSPHORYL-UNDECAPRENOL N-ACETYLGLUCOSAMINE TRANSFERASE 1"/>
    <property type="match status" value="1"/>
</dbReference>
<evidence type="ECO:0000313" key="14">
    <source>
        <dbReference type="Proteomes" id="UP000069771"/>
    </source>
</evidence>
<dbReference type="RefSeq" id="WP_067557800.1">
    <property type="nucleotide sequence ID" value="NZ_CANASY010000001.1"/>
</dbReference>
<evidence type="ECO:0000256" key="7">
    <source>
        <dbReference type="ARBA" id="ARBA00023136"/>
    </source>
</evidence>
<keyword evidence="9 10" id="KW-0961">Cell wall biogenesis/degradation</keyword>
<dbReference type="Pfam" id="PF04101">
    <property type="entry name" value="Glyco_tran_28_C"/>
    <property type="match status" value="1"/>
</dbReference>
<keyword evidence="6 10" id="KW-0573">Peptidoglycan synthesis</keyword>
<accession>A0A140DW31</accession>
<feature type="binding site" evidence="10">
    <location>
        <position position="196"/>
    </location>
    <ligand>
        <name>UDP-N-acetyl-alpha-D-glucosamine</name>
        <dbReference type="ChEBI" id="CHEBI:57705"/>
    </ligand>
</feature>
<feature type="domain" description="Glycosyltransferase family 28 N-terminal" evidence="11">
    <location>
        <begin position="4"/>
        <end position="142"/>
    </location>
</feature>
<dbReference type="InterPro" id="IPR006009">
    <property type="entry name" value="GlcNAc_MurG"/>
</dbReference>
<evidence type="ECO:0000256" key="4">
    <source>
        <dbReference type="ARBA" id="ARBA00022679"/>
    </source>
</evidence>
<keyword evidence="1 10" id="KW-1003">Cell membrane</keyword>
<dbReference type="HAMAP" id="MF_00033">
    <property type="entry name" value="MurG"/>
    <property type="match status" value="1"/>
</dbReference>
<gene>
    <name evidence="10" type="primary">murG</name>
    <name evidence="13" type="ORF">AALO17_17240</name>
</gene>
<evidence type="ECO:0000259" key="11">
    <source>
        <dbReference type="Pfam" id="PF03033"/>
    </source>
</evidence>
<reference evidence="13 14" key="1">
    <citation type="journal article" date="2016" name="Gut Pathog.">
        <title>Whole genome sequencing of "Faecalibaculum rodentium" ALO17, isolated from C57BL/6J laboratory mouse feces.</title>
        <authorList>
            <person name="Lim S."/>
            <person name="Chang D.H."/>
            <person name="Ahn S."/>
            <person name="Kim B.C."/>
        </authorList>
    </citation>
    <scope>NUCLEOTIDE SEQUENCE [LARGE SCALE GENOMIC DNA]</scope>
    <source>
        <strain evidence="13 14">Alo17</strain>
    </source>
</reference>
<feature type="domain" description="Glycosyl transferase family 28 C-terminal" evidence="12">
    <location>
        <begin position="189"/>
        <end position="348"/>
    </location>
</feature>
<comment type="caution">
    <text evidence="10">Lacks conserved residue(s) required for the propagation of feature annotation.</text>
</comment>
<dbReference type="EC" id="2.4.1.227" evidence="10"/>
<dbReference type="GO" id="GO:0005886">
    <property type="term" value="C:plasma membrane"/>
    <property type="evidence" value="ECO:0007669"/>
    <property type="project" value="UniProtKB-SubCell"/>
</dbReference>
<evidence type="ECO:0000256" key="5">
    <source>
        <dbReference type="ARBA" id="ARBA00022960"/>
    </source>
</evidence>
<dbReference type="Gene3D" id="3.40.50.2000">
    <property type="entry name" value="Glycogen Phosphorylase B"/>
    <property type="match status" value="2"/>
</dbReference>
<keyword evidence="14" id="KW-1185">Reference proteome</keyword>
<comment type="similarity">
    <text evidence="10">Belongs to the glycosyltransferase 28 family. MurG subfamily.</text>
</comment>
<evidence type="ECO:0000313" key="13">
    <source>
        <dbReference type="EMBL" id="AMK54858.1"/>
    </source>
</evidence>
<keyword evidence="2 10" id="KW-0132">Cell division</keyword>
<keyword evidence="4 10" id="KW-0808">Transferase</keyword>
<evidence type="ECO:0000256" key="6">
    <source>
        <dbReference type="ARBA" id="ARBA00022984"/>
    </source>
</evidence>
<dbReference type="GO" id="GO:0008360">
    <property type="term" value="P:regulation of cell shape"/>
    <property type="evidence" value="ECO:0007669"/>
    <property type="project" value="UniProtKB-KW"/>
</dbReference>
<protein>
    <recommendedName>
        <fullName evidence="10">UDP-N-acetylglucosamine--N-acetylmuramyl-(pentapeptide) pyrophosphoryl-undecaprenol N-acetylglucosamine transferase</fullName>
        <ecNumber evidence="10">2.4.1.227</ecNumber>
    </recommendedName>
    <alternativeName>
        <fullName evidence="10">Undecaprenyl-PP-MurNAc-pentapeptide-UDPGlcNAc GlcNAc transferase</fullName>
    </alternativeName>
</protein>
<keyword evidence="8 10" id="KW-0131">Cell cycle</keyword>
<dbReference type="AlphaFoldDB" id="A0A140DW31"/>
<organism evidence="13 14">
    <name type="scientific">Faecalibaculum rodentium</name>
    <dbReference type="NCBI Taxonomy" id="1702221"/>
    <lineage>
        <taxon>Bacteria</taxon>
        <taxon>Bacillati</taxon>
        <taxon>Bacillota</taxon>
        <taxon>Erysipelotrichia</taxon>
        <taxon>Erysipelotrichales</taxon>
        <taxon>Erysipelotrichaceae</taxon>
        <taxon>Faecalibaculum</taxon>
    </lineage>
</organism>
<evidence type="ECO:0000256" key="1">
    <source>
        <dbReference type="ARBA" id="ARBA00022475"/>
    </source>
</evidence>
<dbReference type="SUPFAM" id="SSF53756">
    <property type="entry name" value="UDP-Glycosyltransferase/glycogen phosphorylase"/>
    <property type="match status" value="1"/>
</dbReference>
<keyword evidence="5 10" id="KW-0133">Cell shape</keyword>
<dbReference type="OrthoDB" id="9808936at2"/>
<dbReference type="GeneID" id="78478381"/>
<feature type="binding site" evidence="10">
    <location>
        <begin position="11"/>
        <end position="13"/>
    </location>
    <ligand>
        <name>UDP-N-acetyl-alpha-D-glucosamine</name>
        <dbReference type="ChEBI" id="CHEBI:57705"/>
    </ligand>
</feature>
<dbReference type="GO" id="GO:0051301">
    <property type="term" value="P:cell division"/>
    <property type="evidence" value="ECO:0007669"/>
    <property type="project" value="UniProtKB-KW"/>
</dbReference>
<dbReference type="GO" id="GO:0050511">
    <property type="term" value="F:undecaprenyldiphospho-muramoylpentapeptide beta-N-acetylglucosaminyltransferase activity"/>
    <property type="evidence" value="ECO:0007669"/>
    <property type="project" value="UniProtKB-UniRule"/>
</dbReference>
<comment type="pathway">
    <text evidence="10">Cell wall biogenesis; peptidoglycan biosynthesis.</text>
</comment>
<dbReference type="InterPro" id="IPR007235">
    <property type="entry name" value="Glyco_trans_28_C"/>
</dbReference>
<evidence type="ECO:0000256" key="8">
    <source>
        <dbReference type="ARBA" id="ARBA00023306"/>
    </source>
</evidence>
<feature type="binding site" evidence="10">
    <location>
        <position position="124"/>
    </location>
    <ligand>
        <name>UDP-N-acetyl-alpha-D-glucosamine</name>
        <dbReference type="ChEBI" id="CHEBI:57705"/>
    </ligand>
</feature>
<dbReference type="PATRIC" id="fig|1702221.3.peg.1680"/>
<keyword evidence="7 10" id="KW-0472">Membrane</keyword>
<dbReference type="InterPro" id="IPR004276">
    <property type="entry name" value="GlycoTrans_28_N"/>
</dbReference>
<comment type="catalytic activity">
    <reaction evidence="10">
        <text>di-trans,octa-cis-undecaprenyl diphospho-N-acetyl-alpha-D-muramoyl-L-alanyl-D-glutamyl-meso-2,6-diaminopimeloyl-D-alanyl-D-alanine + UDP-N-acetyl-alpha-D-glucosamine = di-trans,octa-cis-undecaprenyl diphospho-[N-acetyl-alpha-D-glucosaminyl-(1-&gt;4)]-N-acetyl-alpha-D-muramoyl-L-alanyl-D-glutamyl-meso-2,6-diaminopimeloyl-D-alanyl-D-alanine + UDP + H(+)</text>
        <dbReference type="Rhea" id="RHEA:31227"/>
        <dbReference type="ChEBI" id="CHEBI:15378"/>
        <dbReference type="ChEBI" id="CHEBI:57705"/>
        <dbReference type="ChEBI" id="CHEBI:58223"/>
        <dbReference type="ChEBI" id="CHEBI:61387"/>
        <dbReference type="ChEBI" id="CHEBI:61388"/>
        <dbReference type="EC" id="2.4.1.227"/>
    </reaction>
</comment>
<comment type="subcellular location">
    <subcellularLocation>
        <location evidence="10">Cell membrane</location>
        <topology evidence="10">Peripheral membrane protein</topology>
        <orientation evidence="10">Cytoplasmic side</orientation>
    </subcellularLocation>
</comment>